<evidence type="ECO:0000313" key="1">
    <source>
        <dbReference type="EMBL" id="CAI0420905.1"/>
    </source>
</evidence>
<organism evidence="1 2">
    <name type="scientific">Linum tenue</name>
    <dbReference type="NCBI Taxonomy" id="586396"/>
    <lineage>
        <taxon>Eukaryota</taxon>
        <taxon>Viridiplantae</taxon>
        <taxon>Streptophyta</taxon>
        <taxon>Embryophyta</taxon>
        <taxon>Tracheophyta</taxon>
        <taxon>Spermatophyta</taxon>
        <taxon>Magnoliopsida</taxon>
        <taxon>eudicotyledons</taxon>
        <taxon>Gunneridae</taxon>
        <taxon>Pentapetalae</taxon>
        <taxon>rosids</taxon>
        <taxon>fabids</taxon>
        <taxon>Malpighiales</taxon>
        <taxon>Linaceae</taxon>
        <taxon>Linum</taxon>
    </lineage>
</organism>
<gene>
    <name evidence="1" type="ORF">LITE_LOCUS18551</name>
</gene>
<dbReference type="AlphaFoldDB" id="A0AAV0KF82"/>
<evidence type="ECO:0000313" key="2">
    <source>
        <dbReference type="Proteomes" id="UP001154282"/>
    </source>
</evidence>
<protein>
    <submittedName>
        <fullName evidence="1">Uncharacterized protein</fullName>
    </submittedName>
</protein>
<reference evidence="1" key="1">
    <citation type="submission" date="2022-08" db="EMBL/GenBank/DDBJ databases">
        <authorList>
            <person name="Gutierrez-Valencia J."/>
        </authorList>
    </citation>
    <scope>NUCLEOTIDE SEQUENCE</scope>
</reference>
<proteinExistence type="predicted"/>
<sequence>MIPELADFRSYDGTEESKTLTKASSIEVLLLYPWFRRLALAFEENPCQAIIPLQLSEDLQKEKATDFPKHHGGVC</sequence>
<keyword evidence="2" id="KW-1185">Reference proteome</keyword>
<dbReference type="Proteomes" id="UP001154282">
    <property type="component" value="Unassembled WGS sequence"/>
</dbReference>
<name>A0AAV0KF82_9ROSI</name>
<dbReference type="EMBL" id="CAMGYJ010000005">
    <property type="protein sequence ID" value="CAI0420905.1"/>
    <property type="molecule type" value="Genomic_DNA"/>
</dbReference>
<accession>A0AAV0KF82</accession>
<comment type="caution">
    <text evidence="1">The sequence shown here is derived from an EMBL/GenBank/DDBJ whole genome shotgun (WGS) entry which is preliminary data.</text>
</comment>